<gene>
    <name evidence="5" type="ORF">M0813_19017</name>
</gene>
<feature type="domain" description="Cell morphogenesis protein C-terminal" evidence="3">
    <location>
        <begin position="2169"/>
        <end position="2300"/>
    </location>
</feature>
<feature type="compositionally biased region" description="Basic and acidic residues" evidence="2">
    <location>
        <begin position="2679"/>
        <end position="2711"/>
    </location>
</feature>
<feature type="compositionally biased region" description="Polar residues" evidence="2">
    <location>
        <begin position="2736"/>
        <end position="2747"/>
    </location>
</feature>
<dbReference type="PANTHER" id="PTHR12295">
    <property type="entry name" value="FURRY-RELATED"/>
    <property type="match status" value="1"/>
</dbReference>
<feature type="compositionally biased region" description="Polar residues" evidence="2">
    <location>
        <begin position="2123"/>
        <end position="2132"/>
    </location>
</feature>
<feature type="domain" description="Cell morphogenesis central region" evidence="4">
    <location>
        <begin position="1212"/>
        <end position="1321"/>
    </location>
</feature>
<reference evidence="5" key="1">
    <citation type="submission" date="2022-08" db="EMBL/GenBank/DDBJ databases">
        <title>Novel sulfate-reducing endosymbionts in the free-living metamonad Anaeramoeba.</title>
        <authorList>
            <person name="Jerlstrom-Hultqvist J."/>
            <person name="Cepicka I."/>
            <person name="Gallot-Lavallee L."/>
            <person name="Salas-Leiva D."/>
            <person name="Curtis B.A."/>
            <person name="Zahonova K."/>
            <person name="Pipaliya S."/>
            <person name="Dacks J."/>
            <person name="Roger A.J."/>
        </authorList>
    </citation>
    <scope>NUCLEOTIDE SEQUENCE</scope>
    <source>
        <strain evidence="5">Schooner1</strain>
    </source>
</reference>
<feature type="region of interest" description="Disordered" evidence="2">
    <location>
        <begin position="531"/>
        <end position="575"/>
    </location>
</feature>
<dbReference type="PANTHER" id="PTHR12295:SF30">
    <property type="entry name" value="PROTEIN FURRY"/>
    <property type="match status" value="1"/>
</dbReference>
<evidence type="ECO:0000256" key="1">
    <source>
        <dbReference type="SAM" id="Coils"/>
    </source>
</evidence>
<keyword evidence="6" id="KW-1185">Reference proteome</keyword>
<evidence type="ECO:0000313" key="5">
    <source>
        <dbReference type="EMBL" id="KAJ6247487.1"/>
    </source>
</evidence>
<feature type="domain" description="Cell morphogenesis central region" evidence="4">
    <location>
        <begin position="1465"/>
        <end position="1568"/>
    </location>
</feature>
<organism evidence="5 6">
    <name type="scientific">Anaeramoeba flamelloides</name>
    <dbReference type="NCBI Taxonomy" id="1746091"/>
    <lineage>
        <taxon>Eukaryota</taxon>
        <taxon>Metamonada</taxon>
        <taxon>Anaeramoebidae</taxon>
        <taxon>Anaeramoeba</taxon>
    </lineage>
</organism>
<feature type="compositionally biased region" description="Acidic residues" evidence="2">
    <location>
        <begin position="1630"/>
        <end position="1655"/>
    </location>
</feature>
<feature type="coiled-coil region" evidence="1">
    <location>
        <begin position="795"/>
        <end position="822"/>
    </location>
</feature>
<keyword evidence="1" id="KW-0175">Coiled coil</keyword>
<proteinExistence type="predicted"/>
<feature type="compositionally biased region" description="Basic and acidic residues" evidence="2">
    <location>
        <begin position="1723"/>
        <end position="1741"/>
    </location>
</feature>
<feature type="region of interest" description="Disordered" evidence="2">
    <location>
        <begin position="296"/>
        <end position="339"/>
    </location>
</feature>
<dbReference type="Pfam" id="PF14225">
    <property type="entry name" value="MOR2-PAG1_C"/>
    <property type="match status" value="2"/>
</dbReference>
<feature type="domain" description="Cell morphogenesis protein C-terminal" evidence="3">
    <location>
        <begin position="2032"/>
        <end position="2116"/>
    </location>
</feature>
<dbReference type="InterPro" id="IPR025481">
    <property type="entry name" value="Cell_Morphogen_C"/>
</dbReference>
<evidence type="ECO:0000259" key="4">
    <source>
        <dbReference type="Pfam" id="PF14228"/>
    </source>
</evidence>
<evidence type="ECO:0000256" key="2">
    <source>
        <dbReference type="SAM" id="MobiDB-lite"/>
    </source>
</evidence>
<sequence length="3013" mass="354720">MDISAQSVVQETFNSFITCSDLFISRCSNLNKITKFSLKNEISLLRIINTLSSISSTCLESVCFGLIDWRKKKLTSITAMKKKKKRHLRRLEKQEIKLKRKPEKYELTPELLGSTFFLNLKYKQKLEELATEFIFIETSKILFAEYKGESSDNLITEFGSVSTNKIIEMIKEKQQYKQEECQILQLDLVIENYCELFSILSYHSLPLITLKISQLFKDSKIDNFLLSYLIKSIFLDLTTNKNVKRCLNFVKQILEITKALKKEEQLIIYEALSIALSKSRTNYSLNYKKNKKINKNKYTDESESESESESSGSGSDSDSDSDSDSESEEKKKKKKKKKKKITKEKDEEIDFKEWYETIESIYQIGMKMSKKNKGKFVAIQLLTSCLLNCSIAFLKKNLDSFLKLMSKTIKIKGIKKITLKSLTIFIQSYLQRFGNEEEDEKKTTKDHKTMKKDIKQFLNEILKKFFPINKKVLFFENQGEVLIKFGLITCQWNLEFGIKNILLPLLKPQKAFPERVSIGLKLLRKLLNNNKQKNNSSQYRNNYYSQNGNGNNNTATNNSTTTNNSNNSNNSNNNLKENFNYEKLKKFKKKQKIEIYIELDQKNIELIEESVLNILEKCEEQVGNCLIYNLKSNETVAKEKIAYIKVLIEFNKNLTNIFPNAQKTLLNLIKNTVHIDPRLCITSFNSLYNFILNEESLRCYIIREYLKFILSIPFKYSSLINYSLKHLHKLIICWKNLTIQELIYEDNDMDIDNLSFDFKENKKFKKLDVEFDLSRLEGWIVFFLTSNSPKVRLSSFKLLEDLKQLNNELVKLETKNIKDTKLNIRIYKNQTMMVDLFFSKEDEIFSKEIDNNCLSILDLPALSKKKTKFKKLLDILVERQSNDFQNNKNKNNDHYNLLKKNQLKYEKEIIENTNNTKNSNVNKKPFTRYLELLSSNDEKKTLKWFIIFGFITKLATEYCPDTIHFAFFSILETIKSLKLKISKKNLKSSSKNQQRNKLRRNINQKLINLKNLCSIASACCDPRIIDYQLINEFLELIINLFKSNHNFYKDLIIISLSNSHSESFDCFVKISNERLINQIINKKRRRKSFHNLNTLTPSKRDKDRKNSNTNNSRSTSSSSTNNDNNTNNSNIKKKNENEIILSTITTIYKQFLLYLKKSALNNNEKLRNLIYNHLINLSKYFSKYSIKNEFIFVNLRYNFFYLLRLFIDLTYKRHPLSLKDRKLFFDLLFQYCGIGRIGLQKRSSDFVSLSKLLENKIKNPLKKMQIQEIFNNQTNSVEFLAIQAISSLLKGEQFFDENLLEKHSQLFNWIYNLIELPNPYIKFIGIESLQILFEFNYQKLIDLFLIENYGINPNWSLGFSLALIKPLKDKSIKLTNPQLLNFILYNFDSTNPELQFQITQLYRNCIDDLIPQNELQKNVVPVINSHFCTIPEKINEERNSINRFLARTLPTLSFQIFKEGMFHYWELEKKLLQNITSENIDIVLKKKESILTYLIPWIKNIKYEKENKESTLQFQEIFTNLMKITMRDVFVNLELGSKIWQAFSSTKNNIYGIIKIMFANGIGELNVNYLRASKQIALYLSKTLTRSFVQILLRSEKLQDFRMNSNQNIYKNIINDDQDENAKGSGGGGDDGDGDGEEEKEEEEEEEEDGGDDADDGKKKKGNDGSEDDSKDSSDDKDKGKRNKGKKKKNKKNKKKNKKKQKQKKSEKSRKTKNRSKSQINKKQKENEKKTHKEEGKEKDMSEYMINRSDFVIILLSNLVHVATHDFHQKLPLILHLVILGLDHKLKFVREESKILLSNVIINLIIKSRSPINMKSQILARQLLDSLNTKEKDKFWESEQVNKMNITLKSEKRIRKFLDKIILLFSIIEPKLVESWIEESFDWCLWKDYPYKLKKNVQVIARSHQIYRFLIKKVDITHVKEILNNLYFSFVNLKNEFDCYSTNIIENIKTLQTLLLLFNDFQSYPDVYWSILFFLQSKNIEIYNVVLVSIHDFINKNFIFKTNNDNNNNNNNNGYSQEELLNNFKIVKNCKPKIFNKKFKNLNLLYPLIIKGLNYEKTFYLTIDILNKLNLINETDLIENPKKKFILNLFSLLPCLIKKFDFDSFLNNNNSSSNNIQLQKLNKHNPNTTTLGSDSEPESDLDSDSYLQNEIYNNYYNKFYDNNYKFTIEELNEMATNLSNNARNNEFDNLSTILNKYINNEYEDEDEFYFNIKKTILINLNEDLLVEIFCFLVEMIGNSNRKWKNSYYYLFESFFDNFDFSLLSIKKDLKRDFFITIIKQLEKEHTKKFTKILKSFLKHSNYNKGLLKIDESKFHYKKSKNYKRQSKLQLKLLLNKKKFDFIEELENLEMLSQNPMEEEEEIRKKIENSPVYVGIKTYPQLVDFDNLLNIRKDLKEKRFGKEKIQVVQLMKSYSKNTLSKKSSRNARSNQSIEFDKHLRTISGGTSNLVGNENNTNDDEYFGEEDSYSQETTEEDMNSEFNSYTNSQNMLSDFGSQDDDIFDIFGSGDEFENLKNQFGGDTLKLKDSGGNNNAGNDNDIKNNKNLDTIINILHDDNEEFEEVDRKKKLNELMNSTENSEKLNTNSNTRTQTDLESTSTSTSSSTSSSDTDSDTESVATSELSGSENMLIKQSKNIIKIKNKSKAESRSESGSEGESSENDFKRKFKEKMKEINSSTTKRQMEKEKDKEKEKPKEKEKSKTKEKEKEKEKEKKKTKTKGKKKKHANKKNRKKKRSGLSRSGTRTDLLSNITEPTSQKFLNKIGLLLNQENEEMEINENQEFDLLKKINKNLSKDIDYSRISENIIDNFSKWNNSVKITKFIEEAEMFSIYNSSIKLWNSILSEYFYIIKKISNFDLYKQFKQNISQKSINTNTFNLHQYRLFYKKVADRKYKKLQTKLIQIKKQDQKKFKDFKIKRKKSIKHLEQKRKKYFSALFKLKKLLNLFQNQPNQEKSEQQRLTTLLFESQLNLLLFYQQFIKFYKSGNQLINVKNKKANQWLEQIQKLIEINKKIEIK</sequence>
<accession>A0ABQ8YS90</accession>
<name>A0ABQ8YS90_9EUKA</name>
<feature type="compositionally biased region" description="Basic residues" evidence="2">
    <location>
        <begin position="2712"/>
        <end position="2735"/>
    </location>
</feature>
<evidence type="ECO:0000313" key="6">
    <source>
        <dbReference type="Proteomes" id="UP001150062"/>
    </source>
</evidence>
<feature type="compositionally biased region" description="Basic residues" evidence="2">
    <location>
        <begin position="1680"/>
        <end position="1722"/>
    </location>
</feature>
<feature type="region of interest" description="Disordered" evidence="2">
    <location>
        <begin position="2123"/>
        <end position="2143"/>
    </location>
</feature>
<feature type="coiled-coil region" evidence="1">
    <location>
        <begin position="74"/>
        <end position="101"/>
    </location>
</feature>
<dbReference type="EMBL" id="JAOAOG010000127">
    <property type="protein sequence ID" value="KAJ6247487.1"/>
    <property type="molecule type" value="Genomic_DNA"/>
</dbReference>
<feature type="compositionally biased region" description="Acidic residues" evidence="2">
    <location>
        <begin position="2455"/>
        <end position="2477"/>
    </location>
</feature>
<feature type="region of interest" description="Disordered" evidence="2">
    <location>
        <begin position="2443"/>
        <end position="2477"/>
    </location>
</feature>
<dbReference type="Proteomes" id="UP001150062">
    <property type="component" value="Unassembled WGS sequence"/>
</dbReference>
<dbReference type="InterPro" id="IPR039867">
    <property type="entry name" value="Furry/Tao3/Mor2"/>
</dbReference>
<feature type="compositionally biased region" description="Acidic residues" evidence="2">
    <location>
        <begin position="317"/>
        <end position="327"/>
    </location>
</feature>
<feature type="compositionally biased region" description="Polar residues" evidence="2">
    <location>
        <begin position="2443"/>
        <end position="2454"/>
    </location>
</feature>
<feature type="compositionally biased region" description="Low complexity" evidence="2">
    <location>
        <begin position="1107"/>
        <end position="1130"/>
    </location>
</feature>
<evidence type="ECO:0000259" key="3">
    <source>
        <dbReference type="Pfam" id="PF14225"/>
    </source>
</evidence>
<protein>
    <submittedName>
        <fullName evidence="5">Furry-related</fullName>
    </submittedName>
</protein>
<feature type="compositionally biased region" description="Low complexity" evidence="2">
    <location>
        <begin position="2589"/>
        <end position="2620"/>
    </location>
</feature>
<comment type="caution">
    <text evidence="5">The sequence shown here is derived from an EMBL/GenBank/DDBJ whole genome shotgun (WGS) entry which is preliminary data.</text>
</comment>
<dbReference type="InterPro" id="IPR029473">
    <property type="entry name" value="MOR2-PAG1_mid"/>
</dbReference>
<feature type="region of interest" description="Disordered" evidence="2">
    <location>
        <begin position="2574"/>
        <end position="2747"/>
    </location>
</feature>
<feature type="region of interest" description="Disordered" evidence="2">
    <location>
        <begin position="1614"/>
        <end position="1741"/>
    </location>
</feature>
<feature type="domain" description="Cell morphogenesis central region" evidence="4">
    <location>
        <begin position="1743"/>
        <end position="1927"/>
    </location>
</feature>
<feature type="region of interest" description="Disordered" evidence="2">
    <location>
        <begin position="1090"/>
        <end position="1131"/>
    </location>
</feature>
<feature type="compositionally biased region" description="Polar residues" evidence="2">
    <location>
        <begin position="2574"/>
        <end position="2588"/>
    </location>
</feature>
<dbReference type="Pfam" id="PF14228">
    <property type="entry name" value="MOR2-PAG1_mid"/>
    <property type="match status" value="3"/>
</dbReference>